<dbReference type="AlphaFoldDB" id="A0A2A6DY63"/>
<evidence type="ECO:0000256" key="1">
    <source>
        <dbReference type="ARBA" id="ARBA00004651"/>
    </source>
</evidence>
<dbReference type="GO" id="GO:0055085">
    <property type="term" value="P:transmembrane transport"/>
    <property type="evidence" value="ECO:0007669"/>
    <property type="project" value="InterPro"/>
</dbReference>
<dbReference type="InterPro" id="IPR038770">
    <property type="entry name" value="Na+/solute_symporter_sf"/>
</dbReference>
<sequence length="305" mass="32837">MVVRILTQNVLPIMLTIALGALLERVFRLDIRTLSKLNLYLFSPAVMFVMLYESSPSAGLMLSVVGFFALFIACLSILTEIVSKLRRYPAGLKAAMRNSILFYNSGNYGLPLNRLVFGDDALTQSIQVLMMMLQNLLTGTFGVYAVNSHRQNWKATLKTIAAMPGVYAIAAAFACRGFDVRVPEMLAIPLRDIADGFIAMALLTLGVQLGSVRWGGRATDVAISCLIRLCVGPALGFLLVWLLGIRGPVAQALVLSCAVPTSVNSVLLAVEFDNEPEFASQAVLASTVLSVVTVTAVIALLPLIP</sequence>
<feature type="transmembrane region" description="Helical" evidence="8">
    <location>
        <begin position="6"/>
        <end position="23"/>
    </location>
</feature>
<protein>
    <submittedName>
        <fullName evidence="9">Transporter</fullName>
    </submittedName>
</protein>
<name>A0A2A6DY63_9BACL</name>
<keyword evidence="6 8" id="KW-1133">Transmembrane helix</keyword>
<feature type="transmembrane region" description="Helical" evidence="8">
    <location>
        <begin position="282"/>
        <end position="304"/>
    </location>
</feature>
<accession>A0A2A6DY63</accession>
<feature type="transmembrane region" description="Helical" evidence="8">
    <location>
        <begin position="193"/>
        <end position="214"/>
    </location>
</feature>
<evidence type="ECO:0000313" key="10">
    <source>
        <dbReference type="Proteomes" id="UP000243688"/>
    </source>
</evidence>
<dbReference type="PANTHER" id="PTHR36838:SF1">
    <property type="entry name" value="SLR1864 PROTEIN"/>
    <property type="match status" value="1"/>
</dbReference>
<dbReference type="Pfam" id="PF03547">
    <property type="entry name" value="Mem_trans"/>
    <property type="match status" value="1"/>
</dbReference>
<feature type="transmembrane region" description="Helical" evidence="8">
    <location>
        <begin position="126"/>
        <end position="146"/>
    </location>
</feature>
<keyword evidence="5 8" id="KW-0812">Transmembrane</keyword>
<reference evidence="9 10" key="1">
    <citation type="submission" date="2016-12" db="EMBL/GenBank/DDBJ databases">
        <title>Candidatus Reconcilibacillus cellulovorans genome.</title>
        <authorList>
            <person name="Kolinko S."/>
            <person name="Wu Y.-W."/>
            <person name="Tachea F."/>
            <person name="Denzel E."/>
            <person name="Hiras J."/>
            <person name="Baecker N."/>
            <person name="Chan L.J."/>
            <person name="Eichorst S.A."/>
            <person name="Frey D."/>
            <person name="Adams P.D."/>
            <person name="Pray T."/>
            <person name="Tanjore D."/>
            <person name="Petzold C.J."/>
            <person name="Gladden J.M."/>
            <person name="Simmons B.A."/>
            <person name="Singer S.W."/>
        </authorList>
    </citation>
    <scope>NUCLEOTIDE SEQUENCE [LARGE SCALE GENOMIC DNA]</scope>
    <source>
        <strain evidence="9">JTherm</strain>
    </source>
</reference>
<evidence type="ECO:0000256" key="4">
    <source>
        <dbReference type="ARBA" id="ARBA00022475"/>
    </source>
</evidence>
<organism evidence="9 10">
    <name type="scientific">Candidatus Reconcilbacillus cellulovorans</name>
    <dbReference type="NCBI Taxonomy" id="1906605"/>
    <lineage>
        <taxon>Bacteria</taxon>
        <taxon>Bacillati</taxon>
        <taxon>Bacillota</taxon>
        <taxon>Bacilli</taxon>
        <taxon>Bacillales</taxon>
        <taxon>Paenibacillaceae</taxon>
        <taxon>Candidatus Reconcilbacillus</taxon>
    </lineage>
</organism>
<comment type="caution">
    <text evidence="9">The sequence shown here is derived from an EMBL/GenBank/DDBJ whole genome shotgun (WGS) entry which is preliminary data.</text>
</comment>
<evidence type="ECO:0000313" key="9">
    <source>
        <dbReference type="EMBL" id="PDO09506.1"/>
    </source>
</evidence>
<dbReference type="Proteomes" id="UP000243688">
    <property type="component" value="Unassembled WGS sequence"/>
</dbReference>
<evidence type="ECO:0000256" key="2">
    <source>
        <dbReference type="ARBA" id="ARBA00010145"/>
    </source>
</evidence>
<dbReference type="Gene3D" id="1.20.1530.20">
    <property type="match status" value="1"/>
</dbReference>
<proteinExistence type="inferred from homology"/>
<feature type="transmembrane region" description="Helical" evidence="8">
    <location>
        <begin position="155"/>
        <end position="173"/>
    </location>
</feature>
<gene>
    <name evidence="9" type="ORF">BLM47_12115</name>
</gene>
<evidence type="ECO:0000256" key="8">
    <source>
        <dbReference type="SAM" id="Phobius"/>
    </source>
</evidence>
<keyword evidence="7 8" id="KW-0472">Membrane</keyword>
<dbReference type="EMBL" id="MOXJ01000036">
    <property type="protein sequence ID" value="PDO09506.1"/>
    <property type="molecule type" value="Genomic_DNA"/>
</dbReference>
<feature type="transmembrane region" description="Helical" evidence="8">
    <location>
        <begin position="58"/>
        <end position="78"/>
    </location>
</feature>
<comment type="subcellular location">
    <subcellularLocation>
        <location evidence="1">Cell membrane</location>
        <topology evidence="1">Multi-pass membrane protein</topology>
    </subcellularLocation>
</comment>
<keyword evidence="3" id="KW-0813">Transport</keyword>
<keyword evidence="4" id="KW-1003">Cell membrane</keyword>
<feature type="transmembrane region" description="Helical" evidence="8">
    <location>
        <begin position="35"/>
        <end position="52"/>
    </location>
</feature>
<dbReference type="PANTHER" id="PTHR36838">
    <property type="entry name" value="AUXIN EFFLUX CARRIER FAMILY PROTEIN"/>
    <property type="match status" value="1"/>
</dbReference>
<evidence type="ECO:0000256" key="5">
    <source>
        <dbReference type="ARBA" id="ARBA00022692"/>
    </source>
</evidence>
<evidence type="ECO:0000256" key="6">
    <source>
        <dbReference type="ARBA" id="ARBA00022989"/>
    </source>
</evidence>
<evidence type="ECO:0000256" key="7">
    <source>
        <dbReference type="ARBA" id="ARBA00023136"/>
    </source>
</evidence>
<comment type="similarity">
    <text evidence="2">Belongs to the auxin efflux carrier (TC 2.A.69) family.</text>
</comment>
<feature type="transmembrane region" description="Helical" evidence="8">
    <location>
        <begin position="221"/>
        <end position="243"/>
    </location>
</feature>
<dbReference type="InterPro" id="IPR004776">
    <property type="entry name" value="Mem_transp_PIN-like"/>
</dbReference>
<feature type="transmembrane region" description="Helical" evidence="8">
    <location>
        <begin position="249"/>
        <end position="270"/>
    </location>
</feature>
<evidence type="ECO:0000256" key="3">
    <source>
        <dbReference type="ARBA" id="ARBA00022448"/>
    </source>
</evidence>
<dbReference type="GO" id="GO:0005886">
    <property type="term" value="C:plasma membrane"/>
    <property type="evidence" value="ECO:0007669"/>
    <property type="project" value="UniProtKB-SubCell"/>
</dbReference>